<dbReference type="Gene3D" id="3.30.70.20">
    <property type="match status" value="1"/>
</dbReference>
<keyword evidence="3" id="KW-0249">Electron transport</keyword>
<proteinExistence type="predicted"/>
<dbReference type="PANTHER" id="PTHR43082:SF3">
    <property type="entry name" value="FERREDOXIN-LIKE PROTEIN YDIT"/>
    <property type="match status" value="1"/>
</dbReference>
<reference evidence="8" key="1">
    <citation type="submission" date="2010-02" db="EMBL/GenBank/DDBJ databases">
        <title>Complete sequence of Ferroglobus placidus DSM 10642.</title>
        <authorList>
            <consortium name="US DOE Joint Genome Institute"/>
            <person name="Lucas S."/>
            <person name="Copeland A."/>
            <person name="Lapidus A."/>
            <person name="Cheng J.-F."/>
            <person name="Bruce D."/>
            <person name="Goodwin L."/>
            <person name="Pitluck S."/>
            <person name="Saunders E."/>
            <person name="Brettin T."/>
            <person name="Detter J.C."/>
            <person name="Han C."/>
            <person name="Tapia R."/>
            <person name="Larimer F."/>
            <person name="Land M."/>
            <person name="Hauser L."/>
            <person name="Kyrpides N."/>
            <person name="Ivanova N."/>
            <person name="Holmes D."/>
            <person name="Lovley D."/>
            <person name="Kyrpides N."/>
            <person name="Anderson I.J."/>
            <person name="Woyke T."/>
        </authorList>
    </citation>
    <scope>NUCLEOTIDE SEQUENCE [LARGE SCALE GENOMIC DNA]</scope>
    <source>
        <strain evidence="8">DSM 10642 / AEDII12DO</strain>
    </source>
</reference>
<evidence type="ECO:0000256" key="1">
    <source>
        <dbReference type="ARBA" id="ARBA00022448"/>
    </source>
</evidence>
<evidence type="ECO:0000313" key="8">
    <source>
        <dbReference type="Proteomes" id="UP000002613"/>
    </source>
</evidence>
<dbReference type="AlphaFoldDB" id="D3RZB8"/>
<dbReference type="PaxDb" id="589924-Ferp_1685"/>
<dbReference type="PANTHER" id="PTHR43082">
    <property type="entry name" value="FERREDOXIN-LIKE"/>
    <property type="match status" value="1"/>
</dbReference>
<dbReference type="RefSeq" id="WP_012966171.1">
    <property type="nucleotide sequence ID" value="NC_013849.1"/>
</dbReference>
<sequence length="92" mass="10460">MSEKRLSVEDRLGLVSFVIDGEPHIIVKEKFCKDCELKVCLKVCPAKLYEEENGKINFNYEGCLECGTCRIACGKLEWNYPRGGFGVNYQFG</sequence>
<dbReference type="HOGENOM" id="CLU_163428_0_0_2"/>
<evidence type="ECO:0000259" key="6">
    <source>
        <dbReference type="PROSITE" id="PS51379"/>
    </source>
</evidence>
<evidence type="ECO:0000256" key="5">
    <source>
        <dbReference type="ARBA" id="ARBA00023014"/>
    </source>
</evidence>
<dbReference type="GO" id="GO:0051536">
    <property type="term" value="F:iron-sulfur cluster binding"/>
    <property type="evidence" value="ECO:0007669"/>
    <property type="project" value="UniProtKB-KW"/>
</dbReference>
<name>D3RZB8_FERPA</name>
<keyword evidence="1" id="KW-0813">Transport</keyword>
<dbReference type="PIRSF" id="PIRSF036548">
    <property type="entry name" value="Fdx_FixX"/>
    <property type="match status" value="1"/>
</dbReference>
<accession>D3RZB8</accession>
<dbReference type="EMBL" id="CP001899">
    <property type="protein sequence ID" value="ADC65831.1"/>
    <property type="molecule type" value="Genomic_DNA"/>
</dbReference>
<keyword evidence="2" id="KW-0479">Metal-binding</keyword>
<dbReference type="InterPro" id="IPR017900">
    <property type="entry name" value="4Fe4S_Fe_S_CS"/>
</dbReference>
<dbReference type="STRING" id="589924.Ferp_1685"/>
<dbReference type="PROSITE" id="PS00198">
    <property type="entry name" value="4FE4S_FER_1"/>
    <property type="match status" value="1"/>
</dbReference>
<evidence type="ECO:0000313" key="7">
    <source>
        <dbReference type="EMBL" id="ADC65831.1"/>
    </source>
</evidence>
<dbReference type="PROSITE" id="PS51379">
    <property type="entry name" value="4FE4S_FER_2"/>
    <property type="match status" value="1"/>
</dbReference>
<evidence type="ECO:0000256" key="4">
    <source>
        <dbReference type="ARBA" id="ARBA00023004"/>
    </source>
</evidence>
<keyword evidence="5" id="KW-0411">Iron-sulfur</keyword>
<evidence type="ECO:0000256" key="3">
    <source>
        <dbReference type="ARBA" id="ARBA00022982"/>
    </source>
</evidence>
<dbReference type="eggNOG" id="arCOG01984">
    <property type="taxonomic scope" value="Archaea"/>
</dbReference>
<dbReference type="OrthoDB" id="7950at2157"/>
<dbReference type="Proteomes" id="UP000002613">
    <property type="component" value="Chromosome"/>
</dbReference>
<organism evidence="7 8">
    <name type="scientific">Ferroglobus placidus (strain DSM 10642 / AEDII12DO)</name>
    <dbReference type="NCBI Taxonomy" id="589924"/>
    <lineage>
        <taxon>Archaea</taxon>
        <taxon>Methanobacteriati</taxon>
        <taxon>Methanobacteriota</taxon>
        <taxon>Archaeoglobi</taxon>
        <taxon>Archaeoglobales</taxon>
        <taxon>Archaeoglobaceae</taxon>
        <taxon>Ferroglobus</taxon>
    </lineage>
</organism>
<evidence type="ECO:0000256" key="2">
    <source>
        <dbReference type="ARBA" id="ARBA00022723"/>
    </source>
</evidence>
<dbReference type="GO" id="GO:0016491">
    <property type="term" value="F:oxidoreductase activity"/>
    <property type="evidence" value="ECO:0007669"/>
    <property type="project" value="UniProtKB-ARBA"/>
</dbReference>
<dbReference type="KEGG" id="fpl:Ferp_1685"/>
<dbReference type="InterPro" id="IPR017896">
    <property type="entry name" value="4Fe4S_Fe-S-bd"/>
</dbReference>
<feature type="domain" description="4Fe-4S ferredoxin-type" evidence="6">
    <location>
        <begin position="21"/>
        <end position="54"/>
    </location>
</feature>
<dbReference type="GO" id="GO:0005506">
    <property type="term" value="F:iron ion binding"/>
    <property type="evidence" value="ECO:0007669"/>
    <property type="project" value="InterPro"/>
</dbReference>
<dbReference type="SUPFAM" id="SSF54862">
    <property type="entry name" value="4Fe-4S ferredoxins"/>
    <property type="match status" value="1"/>
</dbReference>
<gene>
    <name evidence="7" type="ordered locus">Ferp_1685</name>
</gene>
<protein>
    <submittedName>
        <fullName evidence="7">4Fe-4S ferredoxin iron-sulfur binding domain-containing protein</fullName>
    </submittedName>
</protein>
<keyword evidence="8" id="KW-1185">Reference proteome</keyword>
<dbReference type="Pfam" id="PF13237">
    <property type="entry name" value="Fer4_10"/>
    <property type="match status" value="1"/>
</dbReference>
<dbReference type="GeneID" id="8779210"/>
<reference evidence="7 8" key="2">
    <citation type="journal article" date="2011" name="Stand. Genomic Sci.">
        <title>Complete genome sequence of Ferroglobus placidus AEDII12DO.</title>
        <authorList>
            <person name="Anderson I."/>
            <person name="Risso C."/>
            <person name="Holmes D."/>
            <person name="Lucas S."/>
            <person name="Copeland A."/>
            <person name="Lapidus A."/>
            <person name="Cheng J.F."/>
            <person name="Bruce D."/>
            <person name="Goodwin L."/>
            <person name="Pitluck S."/>
            <person name="Saunders E."/>
            <person name="Brettin T."/>
            <person name="Detter J.C."/>
            <person name="Han C."/>
            <person name="Tapia R."/>
            <person name="Larimer F."/>
            <person name="Land M."/>
            <person name="Hauser L."/>
            <person name="Woyke T."/>
            <person name="Lovley D."/>
            <person name="Kyrpides N."/>
            <person name="Ivanova N."/>
        </authorList>
    </citation>
    <scope>NUCLEOTIDE SEQUENCE [LARGE SCALE GENOMIC DNA]</scope>
    <source>
        <strain evidence="8">DSM 10642 / AEDII12DO</strain>
    </source>
</reference>
<dbReference type="InterPro" id="IPR012206">
    <property type="entry name" value="Fd_FixX"/>
</dbReference>
<keyword evidence="4" id="KW-0408">Iron</keyword>